<dbReference type="Pfam" id="PF09820">
    <property type="entry name" value="AAA-ATPase_like"/>
    <property type="match status" value="1"/>
</dbReference>
<evidence type="ECO:0000259" key="1">
    <source>
        <dbReference type="Pfam" id="PF09820"/>
    </source>
</evidence>
<reference evidence="2" key="1">
    <citation type="journal article" date="2021" name="PeerJ">
        <title>Extensive microbial diversity within the chicken gut microbiome revealed by metagenomics and culture.</title>
        <authorList>
            <person name="Gilroy R."/>
            <person name="Ravi A."/>
            <person name="Getino M."/>
            <person name="Pursley I."/>
            <person name="Horton D.L."/>
            <person name="Alikhan N.F."/>
            <person name="Baker D."/>
            <person name="Gharbi K."/>
            <person name="Hall N."/>
            <person name="Watson M."/>
            <person name="Adriaenssens E.M."/>
            <person name="Foster-Nyarko E."/>
            <person name="Jarju S."/>
            <person name="Secka A."/>
            <person name="Antonio M."/>
            <person name="Oren A."/>
            <person name="Chaudhuri R.R."/>
            <person name="La Ragione R."/>
            <person name="Hildebrand F."/>
            <person name="Pallen M.J."/>
        </authorList>
    </citation>
    <scope>NUCLEOTIDE SEQUENCE</scope>
    <source>
        <strain evidence="2">687</strain>
    </source>
</reference>
<dbReference type="PANTHER" id="PTHR34825">
    <property type="entry name" value="CONSERVED PROTEIN, WITH A WEAK D-GALACTARATE DEHYDRATASE/ALTRONATE HYDROLASE DOMAIN"/>
    <property type="match status" value="1"/>
</dbReference>
<proteinExistence type="predicted"/>
<accession>A0A9E2KNF5</accession>
<organism evidence="2 3">
    <name type="scientific">Candidatus Anaerobiospirillum merdipullorum</name>
    <dbReference type="NCBI Taxonomy" id="2838450"/>
    <lineage>
        <taxon>Bacteria</taxon>
        <taxon>Pseudomonadati</taxon>
        <taxon>Pseudomonadota</taxon>
        <taxon>Gammaproteobacteria</taxon>
        <taxon>Aeromonadales</taxon>
        <taxon>Succinivibrionaceae</taxon>
        <taxon>Anaerobiospirillum</taxon>
    </lineage>
</organism>
<gene>
    <name evidence="2" type="ORF">IAA31_04155</name>
</gene>
<name>A0A9E2KNF5_9GAMM</name>
<dbReference type="EMBL" id="JAHLFG010000042">
    <property type="protein sequence ID" value="MBU3826666.1"/>
    <property type="molecule type" value="Genomic_DNA"/>
</dbReference>
<dbReference type="AlphaFoldDB" id="A0A9E2KNF5"/>
<protein>
    <submittedName>
        <fullName evidence="2">AAA family ATPase</fullName>
    </submittedName>
</protein>
<feature type="domain" description="AAA-ATPase-like" evidence="1">
    <location>
        <begin position="66"/>
        <end position="202"/>
    </location>
</feature>
<evidence type="ECO:0000313" key="3">
    <source>
        <dbReference type="Proteomes" id="UP000824150"/>
    </source>
</evidence>
<dbReference type="PANTHER" id="PTHR34825:SF1">
    <property type="entry name" value="AAA-ATPASE-LIKE DOMAIN-CONTAINING PROTEIN"/>
    <property type="match status" value="1"/>
</dbReference>
<evidence type="ECO:0000313" key="2">
    <source>
        <dbReference type="EMBL" id="MBU3826666.1"/>
    </source>
</evidence>
<dbReference type="Proteomes" id="UP000824150">
    <property type="component" value="Unassembled WGS sequence"/>
</dbReference>
<comment type="caution">
    <text evidence="2">The sequence shown here is derived from an EMBL/GenBank/DDBJ whole genome shotgun (WGS) entry which is preliminary data.</text>
</comment>
<sequence>MPIQLSAPLQPSPLLGGAQLNKFAMLSALLDYMQTSSRLQGANIYQLIRPHGFGLTAATRALEQIIEAKHATLDKAEQLEVLRISFNAGTFNSIHDFRDDLCAQLQRKLWDYHVNKEPSSYQSPHSYLSCLLNDVSHAGAHPLAVIIDNYEAPFLSALSLKFSERAEAISLYLTALNAIKQAGHSVAFCLLTGHIKLALSSLYAEGLPVVRDISVHPTCDTLLGFTPADFNRAFATQLKRCAPRQGLTRAELCEALVNCYGGYVFSDRNIPLLCPSSVIAALNNEGRLLTYQEQFDYAWLMRLLQDEEPDLAWLFDKGGQDPLHLESVNLLNPGRRDIGVLLVQLGFATINRITVNEGDDYINWRYRFSAPNEEMRRLLYVLEGKASVQLCLAPINPRVLDAGFHDFDVQA</sequence>
<reference evidence="2" key="2">
    <citation type="submission" date="2021-04" db="EMBL/GenBank/DDBJ databases">
        <authorList>
            <person name="Gilroy R."/>
        </authorList>
    </citation>
    <scope>NUCLEOTIDE SEQUENCE</scope>
    <source>
        <strain evidence="2">687</strain>
    </source>
</reference>
<dbReference type="InterPro" id="IPR018631">
    <property type="entry name" value="AAA-ATPase-like_dom"/>
</dbReference>